<dbReference type="EMBL" id="CM029051">
    <property type="protein sequence ID" value="KAG2563406.1"/>
    <property type="molecule type" value="Genomic_DNA"/>
</dbReference>
<organism evidence="2 3">
    <name type="scientific">Panicum virgatum</name>
    <name type="common">Blackwell switchgrass</name>
    <dbReference type="NCBI Taxonomy" id="38727"/>
    <lineage>
        <taxon>Eukaryota</taxon>
        <taxon>Viridiplantae</taxon>
        <taxon>Streptophyta</taxon>
        <taxon>Embryophyta</taxon>
        <taxon>Tracheophyta</taxon>
        <taxon>Spermatophyta</taxon>
        <taxon>Magnoliopsida</taxon>
        <taxon>Liliopsida</taxon>
        <taxon>Poales</taxon>
        <taxon>Poaceae</taxon>
        <taxon>PACMAD clade</taxon>
        <taxon>Panicoideae</taxon>
        <taxon>Panicodae</taxon>
        <taxon>Paniceae</taxon>
        <taxon>Panicinae</taxon>
        <taxon>Panicum</taxon>
        <taxon>Panicum sect. Hiantes</taxon>
    </lineage>
</organism>
<feature type="region of interest" description="Disordered" evidence="1">
    <location>
        <begin position="103"/>
        <end position="135"/>
    </location>
</feature>
<reference evidence="2" key="1">
    <citation type="submission" date="2020-05" db="EMBL/GenBank/DDBJ databases">
        <title>WGS assembly of Panicum virgatum.</title>
        <authorList>
            <person name="Lovell J.T."/>
            <person name="Jenkins J."/>
            <person name="Shu S."/>
            <person name="Juenger T.E."/>
            <person name="Schmutz J."/>
        </authorList>
    </citation>
    <scope>NUCLEOTIDE SEQUENCE</scope>
    <source>
        <strain evidence="2">AP13</strain>
    </source>
</reference>
<dbReference type="AlphaFoldDB" id="A0A8T0PWT0"/>
<keyword evidence="3" id="KW-1185">Reference proteome</keyword>
<dbReference type="Proteomes" id="UP000823388">
    <property type="component" value="Chromosome 8K"/>
</dbReference>
<gene>
    <name evidence="2" type="ORF">PVAP13_8KG349804</name>
</gene>
<comment type="caution">
    <text evidence="2">The sequence shown here is derived from an EMBL/GenBank/DDBJ whole genome shotgun (WGS) entry which is preliminary data.</text>
</comment>
<feature type="compositionally biased region" description="Pro residues" evidence="1">
    <location>
        <begin position="40"/>
        <end position="56"/>
    </location>
</feature>
<evidence type="ECO:0000256" key="1">
    <source>
        <dbReference type="SAM" id="MobiDB-lite"/>
    </source>
</evidence>
<accession>A0A8T0PWT0</accession>
<feature type="region of interest" description="Disordered" evidence="1">
    <location>
        <begin position="22"/>
        <end position="88"/>
    </location>
</feature>
<protein>
    <submittedName>
        <fullName evidence="2">Uncharacterized protein</fullName>
    </submittedName>
</protein>
<evidence type="ECO:0000313" key="2">
    <source>
        <dbReference type="EMBL" id="KAG2563406.1"/>
    </source>
</evidence>
<name>A0A8T0PWT0_PANVG</name>
<evidence type="ECO:0000313" key="3">
    <source>
        <dbReference type="Proteomes" id="UP000823388"/>
    </source>
</evidence>
<proteinExistence type="predicted"/>
<sequence>MNRRPVGAGAASKAARLRLRAGPAAGGGAEQLARSAIAASPPPPCSCLPPSPPCLWPPSKAHDRARSAALPTRRRRSSAHARSCAPRMAAPELRTRLATRVATAPAPAAARQSRHLNPQFPGRRRLASPPSEARGSCHLRAPACHRSRRLRPRLAACIPTAVAPAACRRRCCP</sequence>